<evidence type="ECO:0000313" key="2">
    <source>
        <dbReference type="EMBL" id="SFG18209.1"/>
    </source>
</evidence>
<keyword evidence="1" id="KW-0812">Transmembrane</keyword>
<proteinExistence type="predicted"/>
<dbReference type="RefSeq" id="WP_245734049.1">
    <property type="nucleotide sequence ID" value="NZ_FOOY01000005.1"/>
</dbReference>
<reference evidence="3" key="1">
    <citation type="submission" date="2016-10" db="EMBL/GenBank/DDBJ databases">
        <authorList>
            <person name="Varghese N."/>
            <person name="Submissions S."/>
        </authorList>
    </citation>
    <scope>NUCLEOTIDE SEQUENCE [LARGE SCALE GENOMIC DNA]</scope>
    <source>
        <strain evidence="3">ATCC 700379</strain>
    </source>
</reference>
<accession>A0A1I2PSY4</accession>
<sequence>MQDARIGAGLAIIFIGLLLVYRRVKHALYPLIPIILVLGFSPGTLKLLNMSYNPLTKP</sequence>
<dbReference type="Proteomes" id="UP000198752">
    <property type="component" value="Unassembled WGS sequence"/>
</dbReference>
<name>A0A1I2PSY4_9BACL</name>
<organism evidence="2 3">
    <name type="scientific">Sporolactobacillus nakayamae</name>
    <dbReference type="NCBI Taxonomy" id="269670"/>
    <lineage>
        <taxon>Bacteria</taxon>
        <taxon>Bacillati</taxon>
        <taxon>Bacillota</taxon>
        <taxon>Bacilli</taxon>
        <taxon>Bacillales</taxon>
        <taxon>Sporolactobacillaceae</taxon>
        <taxon>Sporolactobacillus</taxon>
    </lineage>
</organism>
<feature type="transmembrane region" description="Helical" evidence="1">
    <location>
        <begin position="28"/>
        <end position="48"/>
    </location>
</feature>
<dbReference type="EMBL" id="FOOY01000005">
    <property type="protein sequence ID" value="SFG18209.1"/>
    <property type="molecule type" value="Genomic_DNA"/>
</dbReference>
<dbReference type="Gene3D" id="1.20.1640.10">
    <property type="entry name" value="Multidrug efflux transporter AcrB transmembrane domain"/>
    <property type="match status" value="1"/>
</dbReference>
<keyword evidence="1" id="KW-0472">Membrane</keyword>
<evidence type="ECO:0000256" key="1">
    <source>
        <dbReference type="SAM" id="Phobius"/>
    </source>
</evidence>
<protein>
    <submittedName>
        <fullName evidence="2">Uncharacterized protein</fullName>
    </submittedName>
</protein>
<feature type="transmembrane region" description="Helical" evidence="1">
    <location>
        <begin position="6"/>
        <end position="21"/>
    </location>
</feature>
<evidence type="ECO:0000313" key="3">
    <source>
        <dbReference type="Proteomes" id="UP000198752"/>
    </source>
</evidence>
<keyword evidence="3" id="KW-1185">Reference proteome</keyword>
<gene>
    <name evidence="2" type="ORF">SAMN02982927_00935</name>
</gene>
<dbReference type="AlphaFoldDB" id="A0A1I2PSY4"/>
<dbReference type="SUPFAM" id="SSF82866">
    <property type="entry name" value="Multidrug efflux transporter AcrB transmembrane domain"/>
    <property type="match status" value="1"/>
</dbReference>
<keyword evidence="1" id="KW-1133">Transmembrane helix</keyword>